<organism evidence="1 2">
    <name type="scientific">Pontibacter rugosus</name>
    <dbReference type="NCBI Taxonomy" id="1745966"/>
    <lineage>
        <taxon>Bacteria</taxon>
        <taxon>Pseudomonadati</taxon>
        <taxon>Bacteroidota</taxon>
        <taxon>Cytophagia</taxon>
        <taxon>Cytophagales</taxon>
        <taxon>Hymenobacteraceae</taxon>
        <taxon>Pontibacter</taxon>
    </lineage>
</organism>
<evidence type="ECO:0000313" key="1">
    <source>
        <dbReference type="EMBL" id="MFD1184872.1"/>
    </source>
</evidence>
<dbReference type="Proteomes" id="UP001597094">
    <property type="component" value="Unassembled WGS sequence"/>
</dbReference>
<comment type="caution">
    <text evidence="1">The sequence shown here is derived from an EMBL/GenBank/DDBJ whole genome shotgun (WGS) entry which is preliminary data.</text>
</comment>
<reference evidence="2" key="1">
    <citation type="journal article" date="2019" name="Int. J. Syst. Evol. Microbiol.">
        <title>The Global Catalogue of Microorganisms (GCM) 10K type strain sequencing project: providing services to taxonomists for standard genome sequencing and annotation.</title>
        <authorList>
            <consortium name="The Broad Institute Genomics Platform"/>
            <consortium name="The Broad Institute Genome Sequencing Center for Infectious Disease"/>
            <person name="Wu L."/>
            <person name="Ma J."/>
        </authorList>
    </citation>
    <scope>NUCLEOTIDE SEQUENCE [LARGE SCALE GENOMIC DNA]</scope>
    <source>
        <strain evidence="2">JCM 31319</strain>
    </source>
</reference>
<gene>
    <name evidence="1" type="ORF">ACFQ2O_01555</name>
</gene>
<accession>A0ABW3SLS9</accession>
<protein>
    <submittedName>
        <fullName evidence="1">Uncharacterized protein</fullName>
    </submittedName>
</protein>
<keyword evidence="2" id="KW-1185">Reference proteome</keyword>
<name>A0ABW3SLS9_9BACT</name>
<dbReference type="RefSeq" id="WP_377522364.1">
    <property type="nucleotide sequence ID" value="NZ_JBHTLD010000007.1"/>
</dbReference>
<evidence type="ECO:0000313" key="2">
    <source>
        <dbReference type="Proteomes" id="UP001597094"/>
    </source>
</evidence>
<proteinExistence type="predicted"/>
<sequence length="63" mass="7240">MAKFIQTKSKFNEPICINLDSVAYAKFNSDEDEPKLTIAFDSGDKLELEFEEAQRVYNLLSSF</sequence>
<dbReference type="EMBL" id="JBHTLD010000007">
    <property type="protein sequence ID" value="MFD1184872.1"/>
    <property type="molecule type" value="Genomic_DNA"/>
</dbReference>